<dbReference type="InterPro" id="IPR001714">
    <property type="entry name" value="Pept_M24_MAP"/>
</dbReference>
<dbReference type="PANTHER" id="PTHR43330">
    <property type="entry name" value="METHIONINE AMINOPEPTIDASE"/>
    <property type="match status" value="1"/>
</dbReference>
<feature type="binding site" evidence="6">
    <location>
        <position position="103"/>
    </location>
    <ligand>
        <name>a divalent metal cation</name>
        <dbReference type="ChEBI" id="CHEBI:60240"/>
        <label>1</label>
    </ligand>
</feature>
<evidence type="ECO:0000313" key="9">
    <source>
        <dbReference type="EMBL" id="KKT36843.1"/>
    </source>
</evidence>
<comment type="function">
    <text evidence="1 6">Removes the N-terminal methionine from nascent proteins. The N-terminal methionine is often cleaved when the second residue in the primary sequence is small and uncharged (Met-Ala-, Cys, Gly, Pro, Ser, Thr, or Val). Requires deformylation of the N(alpha)-formylated initiator methionine before it can be hydrolyzed.</text>
</comment>
<sequence>MASKGMIKTAEEIEILREGGKRLARILSAVRDAIKPGVTTGELDKLAEKLMREGGDEPAFLHYTPEGMVIPYPGTLCVSVNDEIVHGIGGDRVLKEGDIIGIDTGLKHKGLFTDSALTVPVGEIDDIAKKLIATTEGALMAGIAAARGGNTTGDIGHAIEKYVKERGFVVVEELGGHGVGYKQHEDPHISNYGDKGQGMKLKPGMVLALEPIVNEGTRYIKLMSDGYTYVTRDHKRSAHFEHTILITDGDAEILTKRA</sequence>
<dbReference type="GO" id="GO:0070006">
    <property type="term" value="F:metalloaminopeptidase activity"/>
    <property type="evidence" value="ECO:0007669"/>
    <property type="project" value="UniProtKB-UniRule"/>
</dbReference>
<feature type="binding site" evidence="6">
    <location>
        <position position="86"/>
    </location>
    <ligand>
        <name>substrate</name>
    </ligand>
</feature>
<dbReference type="SUPFAM" id="SSF55920">
    <property type="entry name" value="Creatinase/aminopeptidase"/>
    <property type="match status" value="1"/>
</dbReference>
<feature type="binding site" evidence="6">
    <location>
        <position position="241"/>
    </location>
    <ligand>
        <name>a divalent metal cation</name>
        <dbReference type="ChEBI" id="CHEBI:60240"/>
        <label>1</label>
    </ligand>
</feature>
<keyword evidence="2 6" id="KW-0031">Aminopeptidase</keyword>
<dbReference type="InterPro" id="IPR002467">
    <property type="entry name" value="Pept_M24A_MAP1"/>
</dbReference>
<feature type="binding site" evidence="6">
    <location>
        <position position="210"/>
    </location>
    <ligand>
        <name>a divalent metal cation</name>
        <dbReference type="ChEBI" id="CHEBI:60240"/>
        <label>2</label>
        <note>catalytic</note>
    </ligand>
</feature>
<comment type="caution">
    <text evidence="9">The sequence shown here is derived from an EMBL/GenBank/DDBJ whole genome shotgun (WGS) entry which is preliminary data.</text>
</comment>
<dbReference type="HAMAP" id="MF_01974">
    <property type="entry name" value="MetAP_1"/>
    <property type="match status" value="1"/>
</dbReference>
<evidence type="ECO:0000313" key="10">
    <source>
        <dbReference type="Proteomes" id="UP000033815"/>
    </source>
</evidence>
<dbReference type="PANTHER" id="PTHR43330:SF27">
    <property type="entry name" value="METHIONINE AMINOPEPTIDASE"/>
    <property type="match status" value="1"/>
</dbReference>
<gene>
    <name evidence="6" type="primary">map</name>
    <name evidence="9" type="ORF">UW25_C0004G0171</name>
</gene>
<dbReference type="GO" id="GO:0046872">
    <property type="term" value="F:metal ion binding"/>
    <property type="evidence" value="ECO:0007669"/>
    <property type="project" value="UniProtKB-UniRule"/>
</dbReference>
<evidence type="ECO:0000256" key="5">
    <source>
        <dbReference type="ARBA" id="ARBA00022801"/>
    </source>
</evidence>
<keyword evidence="4 6" id="KW-0479">Metal-binding</keyword>
<dbReference type="InterPro" id="IPR000994">
    <property type="entry name" value="Pept_M24"/>
</dbReference>
<feature type="binding site" evidence="6">
    <location>
        <position position="114"/>
    </location>
    <ligand>
        <name>a divalent metal cation</name>
        <dbReference type="ChEBI" id="CHEBI:60240"/>
        <label>2</label>
        <note>catalytic</note>
    </ligand>
</feature>
<dbReference type="EC" id="3.4.11.18" evidence="6 7"/>
<dbReference type="Gene3D" id="3.90.230.10">
    <property type="entry name" value="Creatinase/methionine aminopeptidase superfamily"/>
    <property type="match status" value="1"/>
</dbReference>
<feature type="domain" description="Peptidase M24" evidence="8">
    <location>
        <begin position="15"/>
        <end position="248"/>
    </location>
</feature>
<evidence type="ECO:0000256" key="7">
    <source>
        <dbReference type="RuleBase" id="RU003653"/>
    </source>
</evidence>
<dbReference type="NCBIfam" id="TIGR00500">
    <property type="entry name" value="met_pdase_I"/>
    <property type="match status" value="1"/>
</dbReference>
<evidence type="ECO:0000256" key="6">
    <source>
        <dbReference type="HAMAP-Rule" id="MF_01974"/>
    </source>
</evidence>
<dbReference type="GO" id="GO:0005829">
    <property type="term" value="C:cytosol"/>
    <property type="evidence" value="ECO:0007669"/>
    <property type="project" value="TreeGrafter"/>
</dbReference>
<comment type="similarity">
    <text evidence="6">Belongs to the peptidase M24A family. Methionine aminopeptidase type 1 subfamily.</text>
</comment>
<dbReference type="GO" id="GO:0006508">
    <property type="term" value="P:proteolysis"/>
    <property type="evidence" value="ECO:0007669"/>
    <property type="project" value="UniProtKB-KW"/>
</dbReference>
<feature type="binding site" evidence="6">
    <location>
        <position position="177"/>
    </location>
    <ligand>
        <name>a divalent metal cation</name>
        <dbReference type="ChEBI" id="CHEBI:60240"/>
        <label>2</label>
        <note>catalytic</note>
    </ligand>
</feature>
<comment type="catalytic activity">
    <reaction evidence="6 7">
        <text>Release of N-terminal amino acids, preferentially methionine, from peptides and arylamides.</text>
        <dbReference type="EC" id="3.4.11.18"/>
    </reaction>
</comment>
<evidence type="ECO:0000256" key="2">
    <source>
        <dbReference type="ARBA" id="ARBA00022438"/>
    </source>
</evidence>
<feature type="binding site" evidence="6">
    <location>
        <position position="241"/>
    </location>
    <ligand>
        <name>a divalent metal cation</name>
        <dbReference type="ChEBI" id="CHEBI:60240"/>
        <label>2</label>
        <note>catalytic</note>
    </ligand>
</feature>
<dbReference type="GO" id="GO:0004239">
    <property type="term" value="F:initiator methionyl aminopeptidase activity"/>
    <property type="evidence" value="ECO:0007669"/>
    <property type="project" value="UniProtKB-UniRule"/>
</dbReference>
<organism evidence="9 10">
    <name type="scientific">Candidatus Nomurabacteria bacterium GW2011_GWB1_44_12</name>
    <dbReference type="NCBI Taxonomy" id="1618748"/>
    <lineage>
        <taxon>Bacteria</taxon>
        <taxon>Candidatus Nomuraibacteriota</taxon>
    </lineage>
</organism>
<dbReference type="AlphaFoldDB" id="A0A837I9S3"/>
<evidence type="ECO:0000259" key="8">
    <source>
        <dbReference type="Pfam" id="PF00557"/>
    </source>
</evidence>
<dbReference type="EMBL" id="LCHP01000004">
    <property type="protein sequence ID" value="KKT36843.1"/>
    <property type="molecule type" value="Genomic_DNA"/>
</dbReference>
<feature type="binding site" evidence="6">
    <location>
        <position position="114"/>
    </location>
    <ligand>
        <name>a divalent metal cation</name>
        <dbReference type="ChEBI" id="CHEBI:60240"/>
        <label>1</label>
    </ligand>
</feature>
<dbReference type="Proteomes" id="UP000033815">
    <property type="component" value="Unassembled WGS sequence"/>
</dbReference>
<dbReference type="CDD" id="cd01086">
    <property type="entry name" value="MetAP1"/>
    <property type="match status" value="1"/>
</dbReference>
<name>A0A837I9S3_9BACT</name>
<comment type="cofactor">
    <cofactor evidence="6">
        <name>Co(2+)</name>
        <dbReference type="ChEBI" id="CHEBI:48828"/>
    </cofactor>
    <cofactor evidence="6">
        <name>Zn(2+)</name>
        <dbReference type="ChEBI" id="CHEBI:29105"/>
    </cofactor>
    <cofactor evidence="6">
        <name>Mn(2+)</name>
        <dbReference type="ChEBI" id="CHEBI:29035"/>
    </cofactor>
    <cofactor evidence="6">
        <name>Fe(2+)</name>
        <dbReference type="ChEBI" id="CHEBI:29033"/>
    </cofactor>
    <text evidence="6">Binds 2 divalent metal cations per subunit. Has a high-affinity and a low affinity metal-binding site. The true nature of the physiological cofactor is under debate. The enzyme is active with cobalt, zinc, manganese or divalent iron ions. Most likely, methionine aminopeptidases function as mononuclear Fe(2+)-metalloproteases under physiological conditions, and the catalytically relevant metal-binding site has been assigned to the histidine-containing high-affinity site.</text>
</comment>
<dbReference type="InterPro" id="IPR036005">
    <property type="entry name" value="Creatinase/aminopeptidase-like"/>
</dbReference>
<dbReference type="PRINTS" id="PR00599">
    <property type="entry name" value="MAPEPTIDASE"/>
</dbReference>
<comment type="subunit">
    <text evidence="6">Monomer.</text>
</comment>
<evidence type="ECO:0000256" key="1">
    <source>
        <dbReference type="ARBA" id="ARBA00002521"/>
    </source>
</evidence>
<keyword evidence="3 6" id="KW-0645">Protease</keyword>
<protein>
    <recommendedName>
        <fullName evidence="6 7">Methionine aminopeptidase</fullName>
        <shortName evidence="6">MAP</shortName>
        <shortName evidence="6">MetAP</shortName>
        <ecNumber evidence="6 7">3.4.11.18</ecNumber>
    </recommendedName>
    <alternativeName>
        <fullName evidence="6">Peptidase M</fullName>
    </alternativeName>
</protein>
<evidence type="ECO:0000256" key="3">
    <source>
        <dbReference type="ARBA" id="ARBA00022670"/>
    </source>
</evidence>
<evidence type="ECO:0000256" key="4">
    <source>
        <dbReference type="ARBA" id="ARBA00022723"/>
    </source>
</evidence>
<dbReference type="Pfam" id="PF00557">
    <property type="entry name" value="Peptidase_M24"/>
    <property type="match status" value="1"/>
</dbReference>
<keyword evidence="5 6" id="KW-0378">Hydrolase</keyword>
<feature type="binding site" evidence="6">
    <location>
        <position position="184"/>
    </location>
    <ligand>
        <name>substrate</name>
    </ligand>
</feature>
<reference evidence="9 10" key="1">
    <citation type="journal article" date="2015" name="Nature">
        <title>rRNA introns, odd ribosomes, and small enigmatic genomes across a large radiation of phyla.</title>
        <authorList>
            <person name="Brown C.T."/>
            <person name="Hug L.A."/>
            <person name="Thomas B.C."/>
            <person name="Sharon I."/>
            <person name="Castelle C.J."/>
            <person name="Singh A."/>
            <person name="Wilkins M.J."/>
            <person name="Williams K.H."/>
            <person name="Banfield J.F."/>
        </authorList>
    </citation>
    <scope>NUCLEOTIDE SEQUENCE [LARGE SCALE GENOMIC DNA]</scope>
</reference>
<proteinExistence type="inferred from homology"/>
<accession>A0A837I9S3</accession>